<organism evidence="7 8">
    <name type="scientific">Actinoalloteichus caeruleus DSM 43889</name>
    <dbReference type="NCBI Taxonomy" id="1120930"/>
    <lineage>
        <taxon>Bacteria</taxon>
        <taxon>Bacillati</taxon>
        <taxon>Actinomycetota</taxon>
        <taxon>Actinomycetes</taxon>
        <taxon>Pseudonocardiales</taxon>
        <taxon>Pseudonocardiaceae</taxon>
        <taxon>Actinoalloteichus</taxon>
        <taxon>Actinoalloteichus cyanogriseus</taxon>
    </lineage>
</organism>
<proteinExistence type="predicted"/>
<dbReference type="Pfam" id="PF07690">
    <property type="entry name" value="MFS_1"/>
    <property type="match status" value="2"/>
</dbReference>
<dbReference type="SUPFAM" id="SSF103473">
    <property type="entry name" value="MFS general substrate transporter"/>
    <property type="match status" value="1"/>
</dbReference>
<feature type="domain" description="Major facilitator superfamily (MFS) profile" evidence="6">
    <location>
        <begin position="20"/>
        <end position="404"/>
    </location>
</feature>
<feature type="transmembrane region" description="Helical" evidence="5">
    <location>
        <begin position="316"/>
        <end position="337"/>
    </location>
</feature>
<comment type="subcellular location">
    <subcellularLocation>
        <location evidence="1">Cell membrane</location>
        <topology evidence="1">Multi-pass membrane protein</topology>
    </subcellularLocation>
</comment>
<dbReference type="InterPro" id="IPR020846">
    <property type="entry name" value="MFS_dom"/>
</dbReference>
<gene>
    <name evidence="7" type="ORF">G443_001930</name>
</gene>
<protein>
    <submittedName>
        <fullName evidence="7">Fucose permease</fullName>
    </submittedName>
</protein>
<feature type="transmembrane region" description="Helical" evidence="5">
    <location>
        <begin position="381"/>
        <end position="398"/>
    </location>
</feature>
<reference evidence="7 8" key="2">
    <citation type="submission" date="2022-06" db="EMBL/GenBank/DDBJ databases">
        <title>Genomic Encyclopedia of Type Strains, Phase I: the one thousand microbial genomes (KMG-I) project.</title>
        <authorList>
            <person name="Kyrpides N."/>
        </authorList>
    </citation>
    <scope>NUCLEOTIDE SEQUENCE [LARGE SCALE GENOMIC DNA]</scope>
    <source>
        <strain evidence="7 8">DSM 43889</strain>
    </source>
</reference>
<feature type="transmembrane region" description="Helical" evidence="5">
    <location>
        <begin position="175"/>
        <end position="194"/>
    </location>
</feature>
<feature type="transmembrane region" description="Helical" evidence="5">
    <location>
        <begin position="113"/>
        <end position="133"/>
    </location>
</feature>
<feature type="transmembrane region" description="Helical" evidence="5">
    <location>
        <begin position="349"/>
        <end position="369"/>
    </location>
</feature>
<name>A0ABT1JGM7_ACTCY</name>
<feature type="transmembrane region" description="Helical" evidence="5">
    <location>
        <begin position="293"/>
        <end position="310"/>
    </location>
</feature>
<dbReference type="RefSeq" id="WP_051313818.1">
    <property type="nucleotide sequence ID" value="NZ_AUBJ02000001.1"/>
</dbReference>
<evidence type="ECO:0000256" key="3">
    <source>
        <dbReference type="ARBA" id="ARBA00022989"/>
    </source>
</evidence>
<reference evidence="7 8" key="1">
    <citation type="submission" date="2013-07" db="EMBL/GenBank/DDBJ databases">
        <authorList>
            <consortium name="DOE Joint Genome Institute"/>
            <person name="Reeve W."/>
            <person name="Huntemann M."/>
            <person name="Han J."/>
            <person name="Chen A."/>
            <person name="Kyrpides N."/>
            <person name="Mavromatis K."/>
            <person name="Markowitz V."/>
            <person name="Palaniappan K."/>
            <person name="Ivanova N."/>
            <person name="Schaumberg A."/>
            <person name="Pati A."/>
            <person name="Liolios K."/>
            <person name="Nordberg H.P."/>
            <person name="Cantor M.N."/>
            <person name="Hua S.X."/>
            <person name="Woyke T."/>
        </authorList>
    </citation>
    <scope>NUCLEOTIDE SEQUENCE [LARGE SCALE GENOMIC DNA]</scope>
    <source>
        <strain evidence="7 8">DSM 43889</strain>
    </source>
</reference>
<feature type="transmembrane region" description="Helical" evidence="5">
    <location>
        <begin position="145"/>
        <end position="169"/>
    </location>
</feature>
<dbReference type="InterPro" id="IPR036259">
    <property type="entry name" value="MFS_trans_sf"/>
</dbReference>
<sequence length="419" mass="42625">MAADEQGTVVPPEHRETARRRFALLVLFAIPGISLASWVTRTPAIRDQLDATTGQMGLVLFGLSIGSMTGVISAATFVRRYGTRRVAAVSMMLMIAGLAVIGLAAFLASAVVAFLGLLLFGLGMGAGEIAVNIDGAEVERLQGRPLLPTLHGTFSLGTVAGALLGIWFTAVDFPVAVHLAGVAGLCATAAVLAVRAVPAGFGQRPPAATRGLRAASRRQWEVWRDSRILLIGVVALAIALAEGAANDWLPLLMVDGHGFDPTSGSLVYTGFVAAMTVGRFCGSVVVRRFGRVAVVRASASLGAVGLATVVFVDNPVVAACAVVVWGLGVSLGFPLAISAAGDGGGDATARVSAVATAGYVAFLVGPPLLGFLGDHVGLRDAMIVVLVLVVCALFAAGATRPPAEDDDGVGHASAGTRTG</sequence>
<feature type="transmembrane region" description="Helical" evidence="5">
    <location>
        <begin position="227"/>
        <end position="245"/>
    </location>
</feature>
<dbReference type="Proteomes" id="UP000791080">
    <property type="component" value="Unassembled WGS sequence"/>
</dbReference>
<dbReference type="Gene3D" id="1.20.1250.20">
    <property type="entry name" value="MFS general substrate transporter like domains"/>
    <property type="match status" value="1"/>
</dbReference>
<dbReference type="PROSITE" id="PS50850">
    <property type="entry name" value="MFS"/>
    <property type="match status" value="1"/>
</dbReference>
<dbReference type="InterPro" id="IPR011701">
    <property type="entry name" value="MFS"/>
</dbReference>
<accession>A0ABT1JGM7</accession>
<feature type="transmembrane region" description="Helical" evidence="5">
    <location>
        <begin position="22"/>
        <end position="39"/>
    </location>
</feature>
<feature type="transmembrane region" description="Helical" evidence="5">
    <location>
        <begin position="86"/>
        <end position="107"/>
    </location>
</feature>
<keyword evidence="8" id="KW-1185">Reference proteome</keyword>
<dbReference type="PANTHER" id="PTHR23514:SF13">
    <property type="entry name" value="INNER MEMBRANE PROTEIN YBJJ"/>
    <property type="match status" value="1"/>
</dbReference>
<feature type="transmembrane region" description="Helical" evidence="5">
    <location>
        <begin position="265"/>
        <end position="286"/>
    </location>
</feature>
<keyword evidence="4 5" id="KW-0472">Membrane</keyword>
<dbReference type="CDD" id="cd17393">
    <property type="entry name" value="MFS_MosC_like"/>
    <property type="match status" value="1"/>
</dbReference>
<keyword evidence="3 5" id="KW-1133">Transmembrane helix</keyword>
<evidence type="ECO:0000256" key="1">
    <source>
        <dbReference type="ARBA" id="ARBA00004651"/>
    </source>
</evidence>
<evidence type="ECO:0000313" key="7">
    <source>
        <dbReference type="EMBL" id="MCP2331660.1"/>
    </source>
</evidence>
<evidence type="ECO:0000256" key="4">
    <source>
        <dbReference type="ARBA" id="ARBA00023136"/>
    </source>
</evidence>
<feature type="transmembrane region" description="Helical" evidence="5">
    <location>
        <begin position="59"/>
        <end position="79"/>
    </location>
</feature>
<comment type="caution">
    <text evidence="7">The sequence shown here is derived from an EMBL/GenBank/DDBJ whole genome shotgun (WGS) entry which is preliminary data.</text>
</comment>
<evidence type="ECO:0000256" key="5">
    <source>
        <dbReference type="SAM" id="Phobius"/>
    </source>
</evidence>
<evidence type="ECO:0000313" key="8">
    <source>
        <dbReference type="Proteomes" id="UP000791080"/>
    </source>
</evidence>
<evidence type="ECO:0000259" key="6">
    <source>
        <dbReference type="PROSITE" id="PS50850"/>
    </source>
</evidence>
<dbReference type="InterPro" id="IPR051788">
    <property type="entry name" value="MFS_Transporter"/>
</dbReference>
<keyword evidence="2 5" id="KW-0812">Transmembrane</keyword>
<dbReference type="PANTHER" id="PTHR23514">
    <property type="entry name" value="BYPASS OF STOP CODON PROTEIN 6"/>
    <property type="match status" value="1"/>
</dbReference>
<dbReference type="EMBL" id="AUBJ02000001">
    <property type="protein sequence ID" value="MCP2331660.1"/>
    <property type="molecule type" value="Genomic_DNA"/>
</dbReference>
<evidence type="ECO:0000256" key="2">
    <source>
        <dbReference type="ARBA" id="ARBA00022692"/>
    </source>
</evidence>